<evidence type="ECO:0000256" key="1">
    <source>
        <dbReference type="SAM" id="SignalP"/>
    </source>
</evidence>
<keyword evidence="1" id="KW-0732">Signal</keyword>
<dbReference type="KEGG" id="mgk:FSB76_31550"/>
<organism evidence="2 3">
    <name type="scientific">Mucilaginibacter ginsenosidivorax</name>
    <dbReference type="NCBI Taxonomy" id="862126"/>
    <lineage>
        <taxon>Bacteria</taxon>
        <taxon>Pseudomonadati</taxon>
        <taxon>Bacteroidota</taxon>
        <taxon>Sphingobacteriia</taxon>
        <taxon>Sphingobacteriales</taxon>
        <taxon>Sphingobacteriaceae</taxon>
        <taxon>Mucilaginibacter</taxon>
    </lineage>
</organism>
<evidence type="ECO:0000313" key="3">
    <source>
        <dbReference type="Proteomes" id="UP000321362"/>
    </source>
</evidence>
<protein>
    <recommendedName>
        <fullName evidence="4">Outer membrane beta-barrel protein</fullName>
    </recommendedName>
</protein>
<dbReference type="RefSeq" id="WP_147060667.1">
    <property type="nucleotide sequence ID" value="NZ_CP042437.1"/>
</dbReference>
<sequence>MKHLLPILCLFLTTNLFAQRNANNQDHNVLILALGVDQPLMDNGAFNSWSQLNYKHHQNCTVGGNFGLDVIVKSFAFGLDAVIGKPYATGSIYAGSRLTTPESIVSSFLNLQMGLFDFHGSGDSPLNYVPTADQAGKSLYLDYSALYFGLSSRNYINKFHFVSGKGKNKISYNSGFFCSVNVEPWTNDWRYGYNKRSGRYTHFISNRVYGIPKPNPFFFETGVFMGIGI</sequence>
<proteinExistence type="predicted"/>
<feature type="signal peptide" evidence="1">
    <location>
        <begin position="1"/>
        <end position="18"/>
    </location>
</feature>
<evidence type="ECO:0008006" key="4">
    <source>
        <dbReference type="Google" id="ProtNLM"/>
    </source>
</evidence>
<name>A0A5B8W903_9SPHI</name>
<dbReference type="AlphaFoldDB" id="A0A5B8W903"/>
<dbReference type="EMBL" id="CP042437">
    <property type="protein sequence ID" value="QEC80273.1"/>
    <property type="molecule type" value="Genomic_DNA"/>
</dbReference>
<keyword evidence="3" id="KW-1185">Reference proteome</keyword>
<dbReference type="Proteomes" id="UP000321362">
    <property type="component" value="Chromosome"/>
</dbReference>
<accession>A0A5B8W903</accession>
<feature type="chain" id="PRO_5023028194" description="Outer membrane beta-barrel protein" evidence="1">
    <location>
        <begin position="19"/>
        <end position="229"/>
    </location>
</feature>
<dbReference type="OrthoDB" id="791564at2"/>
<evidence type="ECO:0000313" key="2">
    <source>
        <dbReference type="EMBL" id="QEC80273.1"/>
    </source>
</evidence>
<reference evidence="2 3" key="1">
    <citation type="journal article" date="2013" name="J. Microbiol.">
        <title>Mucilaginibacter ginsenosidivorax sp. nov., with ginsenoside converting activity isolated from sediment.</title>
        <authorList>
            <person name="Kim J.K."/>
            <person name="Choi T.E."/>
            <person name="Liu Q.M."/>
            <person name="Park H.Y."/>
            <person name="Yi T.H."/>
            <person name="Yoon M.H."/>
            <person name="Kim S.C."/>
            <person name="Im W.T."/>
        </authorList>
    </citation>
    <scope>NUCLEOTIDE SEQUENCE [LARGE SCALE GENOMIC DNA]</scope>
    <source>
        <strain evidence="2 3">KHI28</strain>
    </source>
</reference>
<gene>
    <name evidence="2" type="ORF">FSB76_31550</name>
</gene>